<dbReference type="PANTHER" id="PTHR42774">
    <property type="entry name" value="PHOSPHOTRANSFERASE SYSTEM TRANSPORT PROTEIN"/>
    <property type="match status" value="1"/>
</dbReference>
<dbReference type="EC" id="2.7.1.-" evidence="2"/>
<dbReference type="InterPro" id="IPR052562">
    <property type="entry name" value="Ketohexokinase-related"/>
</dbReference>
<gene>
    <name evidence="2" type="primary">ydjH_2</name>
    <name evidence="2" type="ORF">BWY41_01495</name>
</gene>
<dbReference type="AlphaFoldDB" id="A0A1V5SR48"/>
<reference evidence="2" key="1">
    <citation type="submission" date="2017-02" db="EMBL/GenBank/DDBJ databases">
        <title>Delving into the versatile metabolic prowess of the omnipresent phylum Bacteroidetes.</title>
        <authorList>
            <person name="Nobu M.K."/>
            <person name="Mei R."/>
            <person name="Narihiro T."/>
            <person name="Kuroda K."/>
            <person name="Liu W.-T."/>
        </authorList>
    </citation>
    <scope>NUCLEOTIDE SEQUENCE</scope>
    <source>
        <strain evidence="2">ADurb.Bin276</strain>
    </source>
</reference>
<dbReference type="InterPro" id="IPR011611">
    <property type="entry name" value="PfkB_dom"/>
</dbReference>
<feature type="domain" description="Carbohydrate kinase PfkB" evidence="1">
    <location>
        <begin position="6"/>
        <end position="288"/>
    </location>
</feature>
<protein>
    <submittedName>
        <fullName evidence="2">Putative sugar kinase YdjH</fullName>
        <ecNumber evidence="2">2.7.1.-</ecNumber>
    </submittedName>
</protein>
<accession>A0A1V5SR48</accession>
<dbReference type="PANTHER" id="PTHR42774:SF3">
    <property type="entry name" value="KETOHEXOKINASE"/>
    <property type="match status" value="1"/>
</dbReference>
<name>A0A1V5SR48_9BACT</name>
<sequence length="305" mass="33809">MLQFDVVGVGHVALDNLGIVESYPQLDQRIRLKDFLRQGGGEVATALVTLARLGAKVSFVGKVGDDESGEFLSKEFLQEGVDISQLVKEKGKMSLTAFCIIDQKSGKRTIFWYKNLTPLKLDEIDPDFLCQGEILHLDAHEPETAYDAARYFREHTEGRRIVLDIDNWDEQREKLVTLTDVLIGSETFAKNFHPTNPNIALEKVAALGPKAVILTQGEKGCMGKVGKETFHVPGYQVNVVDTTGCGDVFHGAFVFGLLKDWDILYTARFANAVAALKCTKLGGRTGIPNLAQVQEFIEKYKNSKK</sequence>
<organism evidence="2">
    <name type="scientific">Candidatus Atribacter allofermentans</name>
    <dbReference type="NCBI Taxonomy" id="1852833"/>
    <lineage>
        <taxon>Bacteria</taxon>
        <taxon>Pseudomonadati</taxon>
        <taxon>Atribacterota</taxon>
        <taxon>Atribacteria</taxon>
        <taxon>Atribacterales</taxon>
        <taxon>Atribacteraceae</taxon>
        <taxon>Atribacter</taxon>
    </lineage>
</organism>
<dbReference type="Proteomes" id="UP000485569">
    <property type="component" value="Unassembled WGS sequence"/>
</dbReference>
<evidence type="ECO:0000313" key="2">
    <source>
        <dbReference type="EMBL" id="OQA56432.1"/>
    </source>
</evidence>
<dbReference type="Pfam" id="PF00294">
    <property type="entry name" value="PfkB"/>
    <property type="match status" value="1"/>
</dbReference>
<keyword evidence="2" id="KW-0418">Kinase</keyword>
<dbReference type="SUPFAM" id="SSF53613">
    <property type="entry name" value="Ribokinase-like"/>
    <property type="match status" value="1"/>
</dbReference>
<dbReference type="InterPro" id="IPR029056">
    <property type="entry name" value="Ribokinase-like"/>
</dbReference>
<evidence type="ECO:0000259" key="1">
    <source>
        <dbReference type="Pfam" id="PF00294"/>
    </source>
</evidence>
<dbReference type="Gene3D" id="3.40.1190.20">
    <property type="match status" value="1"/>
</dbReference>
<dbReference type="GO" id="GO:0016301">
    <property type="term" value="F:kinase activity"/>
    <property type="evidence" value="ECO:0007669"/>
    <property type="project" value="UniProtKB-KW"/>
</dbReference>
<proteinExistence type="predicted"/>
<keyword evidence="2" id="KW-0808">Transferase</keyword>
<dbReference type="EMBL" id="MWBQ01000118">
    <property type="protein sequence ID" value="OQA56432.1"/>
    <property type="molecule type" value="Genomic_DNA"/>
</dbReference>
<comment type="caution">
    <text evidence="2">The sequence shown here is derived from an EMBL/GenBank/DDBJ whole genome shotgun (WGS) entry which is preliminary data.</text>
</comment>